<comment type="caution">
    <text evidence="1">The sequence shown here is derived from an EMBL/GenBank/DDBJ whole genome shotgun (WGS) entry which is preliminary data.</text>
</comment>
<keyword evidence="2" id="KW-1185">Reference proteome</keyword>
<dbReference type="AlphaFoldDB" id="A0A8J2YNM9"/>
<name>A0A8J2YNM9_9BACL</name>
<protein>
    <submittedName>
        <fullName evidence="1">Uncharacterized protein</fullName>
    </submittedName>
</protein>
<sequence>MEWQAREIRSTLESCGPESPLTHDMILAFCGKGKIGTTRAGVYSEENPT</sequence>
<dbReference type="Proteomes" id="UP000628775">
    <property type="component" value="Unassembled WGS sequence"/>
</dbReference>
<organism evidence="1 2">
    <name type="scientific">Pullulanibacillus camelliae</name>
    <dbReference type="NCBI Taxonomy" id="1707096"/>
    <lineage>
        <taxon>Bacteria</taxon>
        <taxon>Bacillati</taxon>
        <taxon>Bacillota</taxon>
        <taxon>Bacilli</taxon>
        <taxon>Bacillales</taxon>
        <taxon>Sporolactobacillaceae</taxon>
        <taxon>Pullulanibacillus</taxon>
    </lineage>
</organism>
<evidence type="ECO:0000313" key="2">
    <source>
        <dbReference type="Proteomes" id="UP000628775"/>
    </source>
</evidence>
<reference evidence="1" key="1">
    <citation type="journal article" date="2014" name="Int. J. Syst. Evol. Microbiol.">
        <title>Complete genome sequence of Corynebacterium casei LMG S-19264T (=DSM 44701T), isolated from a smear-ripened cheese.</title>
        <authorList>
            <consortium name="US DOE Joint Genome Institute (JGI-PGF)"/>
            <person name="Walter F."/>
            <person name="Albersmeier A."/>
            <person name="Kalinowski J."/>
            <person name="Ruckert C."/>
        </authorList>
    </citation>
    <scope>NUCLEOTIDE SEQUENCE</scope>
    <source>
        <strain evidence="1">CGMCC 1.15371</strain>
    </source>
</reference>
<reference evidence="1" key="2">
    <citation type="submission" date="2020-09" db="EMBL/GenBank/DDBJ databases">
        <authorList>
            <person name="Sun Q."/>
            <person name="Zhou Y."/>
        </authorList>
    </citation>
    <scope>NUCLEOTIDE SEQUENCE</scope>
    <source>
        <strain evidence="1">CGMCC 1.15371</strain>
    </source>
</reference>
<proteinExistence type="predicted"/>
<dbReference type="EMBL" id="BMIR01000032">
    <property type="protein sequence ID" value="GGE55947.1"/>
    <property type="molecule type" value="Genomic_DNA"/>
</dbReference>
<accession>A0A8J2YNM9</accession>
<gene>
    <name evidence="1" type="ORF">GCM10011391_38690</name>
</gene>
<evidence type="ECO:0000313" key="1">
    <source>
        <dbReference type="EMBL" id="GGE55947.1"/>
    </source>
</evidence>